<accession>A0A8B6FAK1</accession>
<gene>
    <name evidence="1" type="ORF">MGAL_10B053490</name>
</gene>
<sequence>MISGPDLTNYLLSILLRLRSDQFATTADIEQMFYQFYVREEDISFLKYFWYKDNNPDNPLIEHPMCVNIFGNRAFPVVATYGLRKTVEHLHETFGSDVKTFVNRYFYIDEELISLPDSDKSDNKNTEGVEDRR</sequence>
<dbReference type="EMBL" id="UYJE01006554">
    <property type="protein sequence ID" value="VDI46952.1"/>
    <property type="molecule type" value="Genomic_DNA"/>
</dbReference>
<comment type="caution">
    <text evidence="1">The sequence shown here is derived from an EMBL/GenBank/DDBJ whole genome shotgun (WGS) entry which is preliminary data.</text>
</comment>
<evidence type="ECO:0000313" key="2">
    <source>
        <dbReference type="Proteomes" id="UP000596742"/>
    </source>
</evidence>
<name>A0A8B6FAK1_MYTGA</name>
<dbReference type="AlphaFoldDB" id="A0A8B6FAK1"/>
<reference evidence="1" key="1">
    <citation type="submission" date="2018-11" db="EMBL/GenBank/DDBJ databases">
        <authorList>
            <person name="Alioto T."/>
            <person name="Alioto T."/>
        </authorList>
    </citation>
    <scope>NUCLEOTIDE SEQUENCE</scope>
</reference>
<dbReference type="Proteomes" id="UP000596742">
    <property type="component" value="Unassembled WGS sequence"/>
</dbReference>
<dbReference type="OrthoDB" id="8052806at2759"/>
<protein>
    <submittedName>
        <fullName evidence="1">Uncharacterized protein</fullName>
    </submittedName>
</protein>
<dbReference type="PANTHER" id="PTHR47331">
    <property type="entry name" value="PHD-TYPE DOMAIN-CONTAINING PROTEIN"/>
    <property type="match status" value="1"/>
</dbReference>
<keyword evidence="2" id="KW-1185">Reference proteome</keyword>
<proteinExistence type="predicted"/>
<organism evidence="1 2">
    <name type="scientific">Mytilus galloprovincialis</name>
    <name type="common">Mediterranean mussel</name>
    <dbReference type="NCBI Taxonomy" id="29158"/>
    <lineage>
        <taxon>Eukaryota</taxon>
        <taxon>Metazoa</taxon>
        <taxon>Spiralia</taxon>
        <taxon>Lophotrochozoa</taxon>
        <taxon>Mollusca</taxon>
        <taxon>Bivalvia</taxon>
        <taxon>Autobranchia</taxon>
        <taxon>Pteriomorphia</taxon>
        <taxon>Mytilida</taxon>
        <taxon>Mytiloidea</taxon>
        <taxon>Mytilidae</taxon>
        <taxon>Mytilinae</taxon>
        <taxon>Mytilus</taxon>
    </lineage>
</organism>
<dbReference type="PANTHER" id="PTHR47331:SF6">
    <property type="entry name" value="DOUBLECORTIN DOMAIN-CONTAINING PROTEIN"/>
    <property type="match status" value="1"/>
</dbReference>
<evidence type="ECO:0000313" key="1">
    <source>
        <dbReference type="EMBL" id="VDI46952.1"/>
    </source>
</evidence>